<proteinExistence type="predicted"/>
<dbReference type="SMART" id="SM00066">
    <property type="entry name" value="GAL4"/>
    <property type="match status" value="1"/>
</dbReference>
<dbReference type="AlphaFoldDB" id="A0A4E9ES48"/>
<keyword evidence="1" id="KW-0479">Metal-binding</keyword>
<feature type="domain" description="Zn(2)-C6 fungal-type" evidence="8">
    <location>
        <begin position="93"/>
        <end position="126"/>
    </location>
</feature>
<gene>
    <name evidence="9" type="ORF">FUG_LOCUS580772</name>
</gene>
<accession>A0A4E9ES48</accession>
<keyword evidence="2" id="KW-0862">Zinc</keyword>
<dbReference type="PANTHER" id="PTHR47171">
    <property type="entry name" value="FARA-RELATED"/>
    <property type="match status" value="1"/>
</dbReference>
<dbReference type="GO" id="GO:0000981">
    <property type="term" value="F:DNA-binding transcription factor activity, RNA polymerase II-specific"/>
    <property type="evidence" value="ECO:0007669"/>
    <property type="project" value="InterPro"/>
</dbReference>
<dbReference type="Gene3D" id="4.10.240.10">
    <property type="entry name" value="Zn(2)-C6 fungal-type DNA-binding domain"/>
    <property type="match status" value="1"/>
</dbReference>
<sequence>MNIQHIQTVFQSSSLHIQILVNNTVSISSRAISVQFPSLRLLYSGAETTHSPTILTANRFRFLLRPLPQLYIIMDSIPRKAQQDKRRRQQRKACDICRRRKVRCDIVDRTSGPCSVCEKSGLECRSKWTDERKSSVLSRHSLNDREASHSPGISHPDPDPGAVQSRNTDTDTHHSIIGPNQTSSQRRKEKASNVPQPDGQEKLAREGLARFFKHGIGAAAWAVFASTKSFRIAYVGTAVSNLVHLVDLHKSFKQPYTSILGEISGPTGPDTHGSFADSAADGSSTSDRTGGGKQLHYPYPPIRQAHSWKPTPSSWGMSQDLVTEVSSFPAQEVRDALVTAYFEHIHPFLPIVSKPEFLARYSTPDNPPPLLLFQSVLMAGAHACSHPLVANDRHAVQNILFRRASMLYHMRHESDRMHLLQAAALFTWHIGDGDTVAGGPWYWAGIAVRIGTGLGAHRKSSQLPAAEMAQYRRCWWSAFFCEVFSALETGRPCAVRAEDIDQIPLRQEDMADTATTDPSMVETPGVNPDFLNHLVDLAYIGLDVIALNAPARDRMIDISSIDARLGLWSLRSGISTVAEDDDSWTCHLRMHYNLLLLHLHRNLPSPSSSSICSAAAQAIVTSLEKLSARDELCQCHFTSVSAVTAAGIQFAGEIRTAVTSQTFLVAINALERLSRLLRCTILLARHWPNAEAVHSVLEELHREYETLVSQRLQGEQVMVPESPPDWNRLLGAEGVHQFNSFTSDQDWMNINSWTDLL</sequence>
<evidence type="ECO:0000256" key="2">
    <source>
        <dbReference type="ARBA" id="ARBA00022833"/>
    </source>
</evidence>
<evidence type="ECO:0000256" key="3">
    <source>
        <dbReference type="ARBA" id="ARBA00023015"/>
    </source>
</evidence>
<evidence type="ECO:0000259" key="8">
    <source>
        <dbReference type="PROSITE" id="PS50048"/>
    </source>
</evidence>
<dbReference type="InterPro" id="IPR052073">
    <property type="entry name" value="Amide_Lactam_Regulators"/>
</dbReference>
<dbReference type="CDD" id="cd00067">
    <property type="entry name" value="GAL4"/>
    <property type="match status" value="1"/>
</dbReference>
<dbReference type="CDD" id="cd12148">
    <property type="entry name" value="fungal_TF_MHR"/>
    <property type="match status" value="1"/>
</dbReference>
<dbReference type="PROSITE" id="PS00463">
    <property type="entry name" value="ZN2_CY6_FUNGAL_1"/>
    <property type="match status" value="1"/>
</dbReference>
<keyword evidence="5" id="KW-0804">Transcription</keyword>
<dbReference type="Pfam" id="PF00172">
    <property type="entry name" value="Zn_clus"/>
    <property type="match status" value="1"/>
</dbReference>
<evidence type="ECO:0000256" key="4">
    <source>
        <dbReference type="ARBA" id="ARBA00023125"/>
    </source>
</evidence>
<organism evidence="9">
    <name type="scientific">Gibberella zeae</name>
    <name type="common">Wheat head blight fungus</name>
    <name type="synonym">Fusarium graminearum</name>
    <dbReference type="NCBI Taxonomy" id="5518"/>
    <lineage>
        <taxon>Eukaryota</taxon>
        <taxon>Fungi</taxon>
        <taxon>Dikarya</taxon>
        <taxon>Ascomycota</taxon>
        <taxon>Pezizomycotina</taxon>
        <taxon>Sordariomycetes</taxon>
        <taxon>Hypocreomycetidae</taxon>
        <taxon>Hypocreales</taxon>
        <taxon>Nectriaceae</taxon>
        <taxon>Fusarium</taxon>
    </lineage>
</organism>
<dbReference type="GO" id="GO:0006351">
    <property type="term" value="P:DNA-templated transcription"/>
    <property type="evidence" value="ECO:0007669"/>
    <property type="project" value="InterPro"/>
</dbReference>
<dbReference type="EMBL" id="CAAKMV010000207">
    <property type="protein sequence ID" value="VIO64800.1"/>
    <property type="molecule type" value="Genomic_DNA"/>
</dbReference>
<dbReference type="SMART" id="SM00906">
    <property type="entry name" value="Fungal_trans"/>
    <property type="match status" value="1"/>
</dbReference>
<evidence type="ECO:0000256" key="5">
    <source>
        <dbReference type="ARBA" id="ARBA00023163"/>
    </source>
</evidence>
<feature type="region of interest" description="Disordered" evidence="7">
    <location>
        <begin position="135"/>
        <end position="201"/>
    </location>
</feature>
<dbReference type="Pfam" id="PF04082">
    <property type="entry name" value="Fungal_trans"/>
    <property type="match status" value="1"/>
</dbReference>
<keyword evidence="6" id="KW-0539">Nucleus</keyword>
<name>A0A4E9ES48_GIBZA</name>
<dbReference type="InterPro" id="IPR001138">
    <property type="entry name" value="Zn2Cys6_DnaBD"/>
</dbReference>
<keyword evidence="4" id="KW-0238">DNA-binding</keyword>
<evidence type="ECO:0000313" key="9">
    <source>
        <dbReference type="EMBL" id="VIO64800.1"/>
    </source>
</evidence>
<reference evidence="9" key="1">
    <citation type="submission" date="2019-04" db="EMBL/GenBank/DDBJ databases">
        <authorList>
            <person name="Melise S."/>
            <person name="Noan J."/>
            <person name="Okalmin O."/>
        </authorList>
    </citation>
    <scope>NUCLEOTIDE SEQUENCE</scope>
    <source>
        <strain evidence="9">FN9</strain>
    </source>
</reference>
<protein>
    <recommendedName>
        <fullName evidence="8">Zn(2)-C6 fungal-type domain-containing protein</fullName>
    </recommendedName>
</protein>
<dbReference type="GO" id="GO:0003677">
    <property type="term" value="F:DNA binding"/>
    <property type="evidence" value="ECO:0007669"/>
    <property type="project" value="UniProtKB-KW"/>
</dbReference>
<evidence type="ECO:0000256" key="6">
    <source>
        <dbReference type="ARBA" id="ARBA00023242"/>
    </source>
</evidence>
<feature type="compositionally biased region" description="Low complexity" evidence="7">
    <location>
        <begin position="274"/>
        <end position="288"/>
    </location>
</feature>
<feature type="region of interest" description="Disordered" evidence="7">
    <location>
        <begin position="264"/>
        <end position="312"/>
    </location>
</feature>
<dbReference type="GO" id="GO:0008270">
    <property type="term" value="F:zinc ion binding"/>
    <property type="evidence" value="ECO:0007669"/>
    <property type="project" value="InterPro"/>
</dbReference>
<evidence type="ECO:0000256" key="7">
    <source>
        <dbReference type="SAM" id="MobiDB-lite"/>
    </source>
</evidence>
<keyword evidence="3" id="KW-0805">Transcription regulation</keyword>
<evidence type="ECO:0000256" key="1">
    <source>
        <dbReference type="ARBA" id="ARBA00022723"/>
    </source>
</evidence>
<dbReference type="PANTHER" id="PTHR47171:SF3">
    <property type="entry name" value="FARA-RELATED"/>
    <property type="match status" value="1"/>
</dbReference>
<dbReference type="InterPro" id="IPR036864">
    <property type="entry name" value="Zn2-C6_fun-type_DNA-bd_sf"/>
</dbReference>
<dbReference type="PROSITE" id="PS50048">
    <property type="entry name" value="ZN2_CY6_FUNGAL_2"/>
    <property type="match status" value="1"/>
</dbReference>
<dbReference type="SUPFAM" id="SSF57701">
    <property type="entry name" value="Zn2/Cys6 DNA-binding domain"/>
    <property type="match status" value="1"/>
</dbReference>
<dbReference type="InterPro" id="IPR007219">
    <property type="entry name" value="XnlR_reg_dom"/>
</dbReference>